<evidence type="ECO:0000313" key="3">
    <source>
        <dbReference type="Proteomes" id="UP000327013"/>
    </source>
</evidence>
<accession>A0A5N6KS62</accession>
<organism evidence="2 3">
    <name type="scientific">Carpinus fangiana</name>
    <dbReference type="NCBI Taxonomy" id="176857"/>
    <lineage>
        <taxon>Eukaryota</taxon>
        <taxon>Viridiplantae</taxon>
        <taxon>Streptophyta</taxon>
        <taxon>Embryophyta</taxon>
        <taxon>Tracheophyta</taxon>
        <taxon>Spermatophyta</taxon>
        <taxon>Magnoliopsida</taxon>
        <taxon>eudicotyledons</taxon>
        <taxon>Gunneridae</taxon>
        <taxon>Pentapetalae</taxon>
        <taxon>rosids</taxon>
        <taxon>fabids</taxon>
        <taxon>Fagales</taxon>
        <taxon>Betulaceae</taxon>
        <taxon>Carpinus</taxon>
    </lineage>
</organism>
<dbReference type="AlphaFoldDB" id="A0A5N6KS62"/>
<feature type="coiled-coil region" evidence="1">
    <location>
        <begin position="195"/>
        <end position="320"/>
    </location>
</feature>
<gene>
    <name evidence="2" type="ORF">FH972_022197</name>
</gene>
<evidence type="ECO:0000256" key="1">
    <source>
        <dbReference type="SAM" id="Coils"/>
    </source>
</evidence>
<sequence>MAVQRLWNPVKTLDLDDVEDHGMTCYGYAPSKGRRCRIHVAYHNQDQAKQLLDSLASKHPLSQDVQQTLLKVAGLILCKRFHQDQAPGIVATFNSRIQSNLLVQKPPSVRPSHVPTSIPSYQIPLTPPPYANVLQPISISAVNAANTKLTRVPQPVTLEPWELGHSSKPFQVYTDPQTLVNTQTQAQNILQLEELKQLRTENSRLKDTVDSAVTTAREVEAECDALRKENHKLRELFDQSLSLCKRRKERNVVLCTENAALESKVAALEAQQALHESEQDTMQKEIDQLLRERALKSKKISALKKQVRMQQREQDNLEQRQARAPLAATVDVGCSTLSPILAASSSSTTDSPVSRDVYAEEKVLRTETTEEAAKILACFQEVMRLQGHIKFIGPETLFHAVSGGGVEDSSGIIALPPASEVLASTLLDLDSSQVMNGASDIFWPGLIGFCALGISISRR</sequence>
<proteinExistence type="predicted"/>
<keyword evidence="1" id="KW-0175">Coiled coil</keyword>
<dbReference type="OrthoDB" id="8062037at2759"/>
<keyword evidence="3" id="KW-1185">Reference proteome</keyword>
<name>A0A5N6KS62_9ROSI</name>
<dbReference type="EMBL" id="VIBQ01000010">
    <property type="protein sequence ID" value="KAB8339264.1"/>
    <property type="molecule type" value="Genomic_DNA"/>
</dbReference>
<evidence type="ECO:0000313" key="2">
    <source>
        <dbReference type="EMBL" id="KAB8339264.1"/>
    </source>
</evidence>
<reference evidence="2 3" key="1">
    <citation type="submission" date="2019-06" db="EMBL/GenBank/DDBJ databases">
        <title>A chromosomal-level reference genome of Carpinus fangiana (Coryloideae, Betulaceae).</title>
        <authorList>
            <person name="Yang X."/>
            <person name="Wang Z."/>
            <person name="Zhang L."/>
            <person name="Hao G."/>
            <person name="Liu J."/>
            <person name="Yang Y."/>
        </authorList>
    </citation>
    <scope>NUCLEOTIDE SEQUENCE [LARGE SCALE GENOMIC DNA]</scope>
    <source>
        <strain evidence="2">Cfa_2016G</strain>
        <tissue evidence="2">Leaf</tissue>
    </source>
</reference>
<dbReference type="Proteomes" id="UP000327013">
    <property type="component" value="Unassembled WGS sequence"/>
</dbReference>
<protein>
    <submittedName>
        <fullName evidence="2">Uncharacterized protein</fullName>
    </submittedName>
</protein>
<comment type="caution">
    <text evidence="2">The sequence shown here is derived from an EMBL/GenBank/DDBJ whole genome shotgun (WGS) entry which is preliminary data.</text>
</comment>